<sequence length="299" mass="33161">MTSAQPTDQTFGPGHTPTPWFEADNDATYDEILADFVEVTSTTPKVGELPKLLDEHLAVLEGVLGGQRLVRLPTFEKIAEQNRDTALATALRSLVAQGAVRIENSDELDEAVRNGEPFVPVDLRLRPMLALLLDLRASAKRVLMAEQFVGAVREWWYLYSHGDFLTVLEKVTANGEHEFLYHSPAVSADYLPYLVDRFRRAKTDGEVLNLTTDDIKKRTVGPLAEAVEATECVTRLTALIPFDHGDPRHGEHIAAYSTPDALWFVHVVRPQDQSGIRAYTVSPDTLRETVARLVHGGAP</sequence>
<dbReference type="RefSeq" id="WP_162451160.1">
    <property type="nucleotide sequence ID" value="NZ_WLZY01000005.1"/>
</dbReference>
<feature type="compositionally biased region" description="Polar residues" evidence="1">
    <location>
        <begin position="1"/>
        <end position="10"/>
    </location>
</feature>
<feature type="region of interest" description="Disordered" evidence="1">
    <location>
        <begin position="1"/>
        <end position="22"/>
    </location>
</feature>
<evidence type="ECO:0000256" key="1">
    <source>
        <dbReference type="SAM" id="MobiDB-lite"/>
    </source>
</evidence>
<dbReference type="AlphaFoldDB" id="A0A7K3M577"/>
<name>A0A7K3M577_9ACTN</name>
<keyword evidence="3" id="KW-1185">Reference proteome</keyword>
<dbReference type="EMBL" id="WLZY01000005">
    <property type="protein sequence ID" value="NDL58454.1"/>
    <property type="molecule type" value="Genomic_DNA"/>
</dbReference>
<comment type="caution">
    <text evidence="2">The sequence shown here is derived from an EMBL/GenBank/DDBJ whole genome shotgun (WGS) entry which is preliminary data.</text>
</comment>
<proteinExistence type="predicted"/>
<evidence type="ECO:0008006" key="4">
    <source>
        <dbReference type="Google" id="ProtNLM"/>
    </source>
</evidence>
<reference evidence="2 3" key="1">
    <citation type="submission" date="2019-11" db="EMBL/GenBank/DDBJ databases">
        <authorList>
            <person name="Li X.-J."/>
            <person name="Feng X.-M."/>
        </authorList>
    </citation>
    <scope>NUCLEOTIDE SEQUENCE [LARGE SCALE GENOMIC DNA]</scope>
    <source>
        <strain evidence="2 3">XMNu-373</strain>
    </source>
</reference>
<dbReference type="Proteomes" id="UP000460435">
    <property type="component" value="Unassembled WGS sequence"/>
</dbReference>
<protein>
    <recommendedName>
        <fullName evidence="4">ESX secretion-associated protein EspG</fullName>
    </recommendedName>
</protein>
<gene>
    <name evidence="2" type="ORF">F7O44_15400</name>
</gene>
<evidence type="ECO:0000313" key="3">
    <source>
        <dbReference type="Proteomes" id="UP000460435"/>
    </source>
</evidence>
<evidence type="ECO:0000313" key="2">
    <source>
        <dbReference type="EMBL" id="NDL58454.1"/>
    </source>
</evidence>
<accession>A0A7K3M577</accession>
<organism evidence="2 3">
    <name type="scientific">Phytoactinopolyspora mesophila</name>
    <dbReference type="NCBI Taxonomy" id="2650750"/>
    <lineage>
        <taxon>Bacteria</taxon>
        <taxon>Bacillati</taxon>
        <taxon>Actinomycetota</taxon>
        <taxon>Actinomycetes</taxon>
        <taxon>Jiangellales</taxon>
        <taxon>Jiangellaceae</taxon>
        <taxon>Phytoactinopolyspora</taxon>
    </lineage>
</organism>